<organism evidence="2 3">
    <name type="scientific">candidate division KSB3 bacterium</name>
    <dbReference type="NCBI Taxonomy" id="2044937"/>
    <lineage>
        <taxon>Bacteria</taxon>
        <taxon>candidate division KSB3</taxon>
    </lineage>
</organism>
<gene>
    <name evidence="2" type="ORF">CSB45_13285</name>
</gene>
<dbReference type="EMBL" id="PDPS01000039">
    <property type="protein sequence ID" value="PID56065.1"/>
    <property type="molecule type" value="Genomic_DNA"/>
</dbReference>
<feature type="chain" id="PRO_5013640369" description="Lipocalin-like domain-containing protein" evidence="1">
    <location>
        <begin position="24"/>
        <end position="165"/>
    </location>
</feature>
<feature type="signal peptide" evidence="1">
    <location>
        <begin position="1"/>
        <end position="23"/>
    </location>
</feature>
<dbReference type="Proteomes" id="UP000229740">
    <property type="component" value="Unassembled WGS sequence"/>
</dbReference>
<protein>
    <recommendedName>
        <fullName evidence="4">Lipocalin-like domain-containing protein</fullName>
    </recommendedName>
</protein>
<accession>A0A2G6E1V3</accession>
<sequence length="165" mass="17242">MMNMYKVLPVFACLLLLIVSCGGGGSSSSPTSASGPIDAAGVWSFTGQLTKNTCELDALSPISGDITLTQSGAIVTTGRVDLSVERGSSWFFYYAGTVTGNNVSLSAKDPYVFRRGGMVTHFGSGIEIQNIQNNTGTGSMNVTGQCIQGCSGSCQTIWSGSWTRQ</sequence>
<evidence type="ECO:0000313" key="2">
    <source>
        <dbReference type="EMBL" id="PID56065.1"/>
    </source>
</evidence>
<evidence type="ECO:0000313" key="3">
    <source>
        <dbReference type="Proteomes" id="UP000229740"/>
    </source>
</evidence>
<comment type="caution">
    <text evidence="2">The sequence shown here is derived from an EMBL/GenBank/DDBJ whole genome shotgun (WGS) entry which is preliminary data.</text>
</comment>
<evidence type="ECO:0008006" key="4">
    <source>
        <dbReference type="Google" id="ProtNLM"/>
    </source>
</evidence>
<keyword evidence="1" id="KW-0732">Signal</keyword>
<evidence type="ECO:0000256" key="1">
    <source>
        <dbReference type="SAM" id="SignalP"/>
    </source>
</evidence>
<proteinExistence type="predicted"/>
<name>A0A2G6E1V3_9BACT</name>
<reference evidence="2 3" key="1">
    <citation type="submission" date="2017-10" db="EMBL/GenBank/DDBJ databases">
        <title>Novel microbial diversity and functional potential in the marine mammal oral microbiome.</title>
        <authorList>
            <person name="Dudek N.K."/>
            <person name="Sun C.L."/>
            <person name="Burstein D."/>
            <person name="Kantor R.S."/>
            <person name="Aliaga Goltsman D.S."/>
            <person name="Bik E.M."/>
            <person name="Thomas B.C."/>
            <person name="Banfield J.F."/>
            <person name="Relman D.A."/>
        </authorList>
    </citation>
    <scope>NUCLEOTIDE SEQUENCE [LARGE SCALE GENOMIC DNA]</scope>
    <source>
        <strain evidence="2">DOLZORAL124_49_17</strain>
    </source>
</reference>
<dbReference type="AlphaFoldDB" id="A0A2G6E1V3"/>
<dbReference type="PROSITE" id="PS51257">
    <property type="entry name" value="PROKAR_LIPOPROTEIN"/>
    <property type="match status" value="1"/>
</dbReference>